<dbReference type="FunFam" id="3.90.226.10:FF:000034">
    <property type="entry name" value="Enoyl-CoA delta isomerase 1"/>
    <property type="match status" value="2"/>
</dbReference>
<dbReference type="Proteomes" id="UP000053240">
    <property type="component" value="Unassembled WGS sequence"/>
</dbReference>
<keyword evidence="8" id="KW-0496">Mitochondrion</keyword>
<evidence type="ECO:0000313" key="17">
    <source>
        <dbReference type="EMBL" id="KPJ08044.1"/>
    </source>
</evidence>
<dbReference type="GO" id="GO:0004165">
    <property type="term" value="F:delta(3)-delta(2)-enoyl-CoA isomerase activity"/>
    <property type="evidence" value="ECO:0007669"/>
    <property type="project" value="UniProtKB-EC"/>
</dbReference>
<dbReference type="GO" id="GO:0006635">
    <property type="term" value="P:fatty acid beta-oxidation"/>
    <property type="evidence" value="ECO:0007669"/>
    <property type="project" value="TreeGrafter"/>
</dbReference>
<evidence type="ECO:0000256" key="11">
    <source>
        <dbReference type="ARBA" id="ARBA00051293"/>
    </source>
</evidence>
<proteinExistence type="predicted"/>
<reference evidence="17 18" key="1">
    <citation type="journal article" date="2015" name="Nat. Commun.">
        <title>Outbred genome sequencing and CRISPR/Cas9 gene editing in butterflies.</title>
        <authorList>
            <person name="Li X."/>
            <person name="Fan D."/>
            <person name="Zhang W."/>
            <person name="Liu G."/>
            <person name="Zhang L."/>
            <person name="Zhao L."/>
            <person name="Fang X."/>
            <person name="Chen L."/>
            <person name="Dong Y."/>
            <person name="Chen Y."/>
            <person name="Ding Y."/>
            <person name="Zhao R."/>
            <person name="Feng M."/>
            <person name="Zhu Y."/>
            <person name="Feng Y."/>
            <person name="Jiang X."/>
            <person name="Zhu D."/>
            <person name="Xiang H."/>
            <person name="Feng X."/>
            <person name="Li S."/>
            <person name="Wang J."/>
            <person name="Zhang G."/>
            <person name="Kronforst M.R."/>
            <person name="Wang W."/>
        </authorList>
    </citation>
    <scope>NUCLEOTIDE SEQUENCE [LARGE SCALE GENOMIC DNA]</scope>
    <source>
        <strain evidence="17">Ya'a_city_454_Pm</strain>
        <tissue evidence="17">Whole body</tissue>
    </source>
</reference>
<dbReference type="SUPFAM" id="SSF52096">
    <property type="entry name" value="ClpP/crotonase"/>
    <property type="match status" value="2"/>
</dbReference>
<comment type="catalytic activity">
    <reaction evidence="13">
        <text>(3Z)-octenoyl-CoA = (2E)-octenoyl-CoA</text>
        <dbReference type="Rhea" id="RHEA:46044"/>
        <dbReference type="ChEBI" id="CHEBI:62242"/>
        <dbReference type="ChEBI" id="CHEBI:85640"/>
    </reaction>
    <physiologicalReaction direction="left-to-right" evidence="13">
        <dbReference type="Rhea" id="RHEA:46045"/>
    </physiologicalReaction>
</comment>
<evidence type="ECO:0000256" key="4">
    <source>
        <dbReference type="ARBA" id="ARBA00022832"/>
    </source>
</evidence>
<evidence type="ECO:0000256" key="9">
    <source>
        <dbReference type="ARBA" id="ARBA00023235"/>
    </source>
</evidence>
<dbReference type="AlphaFoldDB" id="A0A0N1IDE6"/>
<evidence type="ECO:0000256" key="16">
    <source>
        <dbReference type="ARBA" id="ARBA00083575"/>
    </source>
</evidence>
<protein>
    <recommendedName>
        <fullName evidence="15">Enoyl-CoA delta isomerase 1, mitochondrial</fullName>
    </recommendedName>
    <alternativeName>
        <fullName evidence="16">3,2-trans-enoyl-CoA isomerase</fullName>
    </alternativeName>
</protein>
<dbReference type="InterPro" id="IPR029045">
    <property type="entry name" value="ClpP/crotonase-like_dom_sf"/>
</dbReference>
<dbReference type="STRING" id="76193.A0A0N1IDE6"/>
<evidence type="ECO:0000256" key="3">
    <source>
        <dbReference type="ARBA" id="ARBA00011233"/>
    </source>
</evidence>
<keyword evidence="18" id="KW-1185">Reference proteome</keyword>
<dbReference type="CDD" id="cd06558">
    <property type="entry name" value="crotonase-like"/>
    <property type="match status" value="2"/>
</dbReference>
<keyword evidence="7" id="KW-0443">Lipid metabolism</keyword>
<gene>
    <name evidence="17" type="ORF">RR48_05327</name>
</gene>
<evidence type="ECO:0000256" key="2">
    <source>
        <dbReference type="ARBA" id="ARBA00005005"/>
    </source>
</evidence>
<keyword evidence="9 17" id="KW-0413">Isomerase</keyword>
<evidence type="ECO:0000256" key="12">
    <source>
        <dbReference type="ARBA" id="ARBA00052376"/>
    </source>
</evidence>
<comment type="catalytic activity">
    <reaction evidence="10">
        <text>(3Z)-decenoyl-CoA = (2E)-decenoyl-CoA</text>
        <dbReference type="Rhea" id="RHEA:77195"/>
        <dbReference type="ChEBI" id="CHEBI:61406"/>
        <dbReference type="ChEBI" id="CHEBI:195601"/>
    </reaction>
    <physiologicalReaction direction="left-to-right" evidence="10">
        <dbReference type="Rhea" id="RHEA:77196"/>
    </physiologicalReaction>
</comment>
<evidence type="ECO:0000256" key="10">
    <source>
        <dbReference type="ARBA" id="ARBA00050938"/>
    </source>
</evidence>
<dbReference type="Pfam" id="PF00378">
    <property type="entry name" value="ECH_1"/>
    <property type="match status" value="2"/>
</dbReference>
<evidence type="ECO:0000256" key="7">
    <source>
        <dbReference type="ARBA" id="ARBA00023098"/>
    </source>
</evidence>
<dbReference type="GO" id="GO:0005759">
    <property type="term" value="C:mitochondrial matrix"/>
    <property type="evidence" value="ECO:0007669"/>
    <property type="project" value="UniProtKB-SubCell"/>
</dbReference>
<keyword evidence="5" id="KW-0809">Transit peptide</keyword>
<evidence type="ECO:0000256" key="5">
    <source>
        <dbReference type="ARBA" id="ARBA00022946"/>
    </source>
</evidence>
<dbReference type="InParanoid" id="A0A0N1IDE6"/>
<evidence type="ECO:0000256" key="1">
    <source>
        <dbReference type="ARBA" id="ARBA00004305"/>
    </source>
</evidence>
<dbReference type="PANTHER" id="PTHR11941">
    <property type="entry name" value="ENOYL-COA HYDRATASE-RELATED"/>
    <property type="match status" value="1"/>
</dbReference>
<comment type="subunit">
    <text evidence="3">Homotrimer.</text>
</comment>
<comment type="subcellular location">
    <subcellularLocation>
        <location evidence="1">Mitochondrion matrix</location>
    </subcellularLocation>
</comment>
<evidence type="ECO:0000256" key="6">
    <source>
        <dbReference type="ARBA" id="ARBA00022990"/>
    </source>
</evidence>
<keyword evidence="4" id="KW-0276">Fatty acid metabolism</keyword>
<dbReference type="Gene3D" id="3.90.226.10">
    <property type="entry name" value="2-enoyl-CoA Hydratase, Chain A, domain 1"/>
    <property type="match status" value="2"/>
</dbReference>
<sequence>MASQSGPLVDLSVDKDGIAVLTMNRPPVNSLNLELLQEMSKSLDEVAKNKTKAMILTSSSPTVFSAGLDIMEMYKPDLKRAEQFWTTLQDVWLKLFGSNFITAAAINGHAPAGGCLLSMSCEYRAMVSGKYAIGLNETALGIVAPTWFMDTMCHTIPIRRAEYALTTAKMFSVEEALKVGLIDEAATDKADAIEKCKQFIKKFDKIPSLARAVTKQKIRQAPLARLQKNRQQDLEEFLGFLKNPVIQQGLEMMCLIRRVLKYKKLWSPLMRSYTTQTPLVDLTVDDEGIATLTMQRPPANTFNLEYLHEITNSLNEISKQKVKGVVFTSAIPNIFSAGLDINEFNKPGLQRLENFWSNVQDLFTKVLSLDFATAAAVNGHAPAAGCLLSLACEYRAMVNGNYKIGLNEAALGIITTPWIQAVMYQVIPMKQAETALTTAKLFSVDEALQIGLIDEIASNKEDAIKRCKQYIRKFDKIPLRARASTKQRMRQTPIKILREQREEDIRMFVDIVMDPSVQDNLRDYVEKLKNKKKK</sequence>
<comment type="function">
    <text evidence="14">Key enzyme of fatty acid beta-oxidation. Able to isomerize both 3-cis (3Z) and 3-trans (3E) double bonds into the 2-trans (2E) form in a range of enoyl-CoA species, with a preference for (3Z)-enoyl-CoAs over (3E)-enoyl-CoAs. The catalytic efficiency of this enzyme is not affected by the fatty acyl chain length.</text>
</comment>
<accession>A0A0N1IDE6</accession>
<dbReference type="PANTHER" id="PTHR11941:SF45">
    <property type="entry name" value="ENOYL-COA DELTA ISOMERASE 1, MITOCHONDRIAL"/>
    <property type="match status" value="1"/>
</dbReference>
<evidence type="ECO:0000256" key="14">
    <source>
        <dbReference type="ARBA" id="ARBA00056147"/>
    </source>
</evidence>
<comment type="pathway">
    <text evidence="2">Lipid metabolism; fatty acid beta-oxidation.</text>
</comment>
<dbReference type="InterPro" id="IPR001753">
    <property type="entry name" value="Enoyl-CoA_hydra/iso"/>
</dbReference>
<evidence type="ECO:0000313" key="18">
    <source>
        <dbReference type="Proteomes" id="UP000053240"/>
    </source>
</evidence>
<organism evidence="17 18">
    <name type="scientific">Papilio machaon</name>
    <name type="common">Old World swallowtail butterfly</name>
    <dbReference type="NCBI Taxonomy" id="76193"/>
    <lineage>
        <taxon>Eukaryota</taxon>
        <taxon>Metazoa</taxon>
        <taxon>Ecdysozoa</taxon>
        <taxon>Arthropoda</taxon>
        <taxon>Hexapoda</taxon>
        <taxon>Insecta</taxon>
        <taxon>Pterygota</taxon>
        <taxon>Neoptera</taxon>
        <taxon>Endopterygota</taxon>
        <taxon>Lepidoptera</taxon>
        <taxon>Glossata</taxon>
        <taxon>Ditrysia</taxon>
        <taxon>Papilionoidea</taxon>
        <taxon>Papilionidae</taxon>
        <taxon>Papilioninae</taxon>
        <taxon>Papilio</taxon>
    </lineage>
</organism>
<dbReference type="EMBL" id="KQ461161">
    <property type="protein sequence ID" value="KPJ08044.1"/>
    <property type="molecule type" value="Genomic_DNA"/>
</dbReference>
<dbReference type="Gene3D" id="6.10.250.170">
    <property type="match status" value="2"/>
</dbReference>
<keyword evidence="6" id="KW-0007">Acetylation</keyword>
<evidence type="ECO:0000256" key="13">
    <source>
        <dbReference type="ARBA" id="ARBA00052542"/>
    </source>
</evidence>
<comment type="catalytic activity">
    <reaction evidence="12">
        <text>(3Z)-dodecenoyl-CoA = (2E)-dodecenoyl-CoA</text>
        <dbReference type="Rhea" id="RHEA:23716"/>
        <dbReference type="ChEBI" id="CHEBI:57330"/>
        <dbReference type="ChEBI" id="CHEBI:58543"/>
        <dbReference type="EC" id="5.3.3.8"/>
    </reaction>
    <physiologicalReaction direction="left-to-right" evidence="12">
        <dbReference type="Rhea" id="RHEA:23717"/>
    </physiologicalReaction>
</comment>
<comment type="catalytic activity">
    <reaction evidence="11">
        <text>(2E)-tetradecenoyl-CoA = (3Z)-tetradecenoyl-CoA</text>
        <dbReference type="Rhea" id="RHEA:29847"/>
        <dbReference type="ChEBI" id="CHEBI:61405"/>
        <dbReference type="ChEBI" id="CHEBI:61968"/>
    </reaction>
    <physiologicalReaction direction="right-to-left" evidence="11">
        <dbReference type="Rhea" id="RHEA:29849"/>
    </physiologicalReaction>
</comment>
<evidence type="ECO:0000256" key="15">
    <source>
        <dbReference type="ARBA" id="ARBA00068317"/>
    </source>
</evidence>
<evidence type="ECO:0000256" key="8">
    <source>
        <dbReference type="ARBA" id="ARBA00023128"/>
    </source>
</evidence>
<name>A0A0N1IDE6_PAPMA</name>